<dbReference type="SMART" id="SM00345">
    <property type="entry name" value="HTH_GNTR"/>
    <property type="match status" value="1"/>
</dbReference>
<dbReference type="Gene3D" id="1.10.10.10">
    <property type="entry name" value="Winged helix-like DNA-binding domain superfamily/Winged helix DNA-binding domain"/>
    <property type="match status" value="1"/>
</dbReference>
<feature type="domain" description="HTH gntR-type" evidence="4">
    <location>
        <begin position="19"/>
        <end position="87"/>
    </location>
</feature>
<comment type="caution">
    <text evidence="5">The sequence shown here is derived from an EMBL/GenBank/DDBJ whole genome shotgun (WGS) entry which is preliminary data.</text>
</comment>
<dbReference type="PROSITE" id="PS50949">
    <property type="entry name" value="HTH_GNTR"/>
    <property type="match status" value="1"/>
</dbReference>
<evidence type="ECO:0000256" key="1">
    <source>
        <dbReference type="ARBA" id="ARBA00023015"/>
    </source>
</evidence>
<evidence type="ECO:0000313" key="5">
    <source>
        <dbReference type="EMBL" id="TQL49002.1"/>
    </source>
</evidence>
<dbReference type="SUPFAM" id="SSF64288">
    <property type="entry name" value="Chorismate lyase-like"/>
    <property type="match status" value="1"/>
</dbReference>
<dbReference type="GO" id="GO:0003677">
    <property type="term" value="F:DNA binding"/>
    <property type="evidence" value="ECO:0007669"/>
    <property type="project" value="UniProtKB-KW"/>
</dbReference>
<dbReference type="Pfam" id="PF00392">
    <property type="entry name" value="GntR"/>
    <property type="match status" value="1"/>
</dbReference>
<evidence type="ECO:0000259" key="4">
    <source>
        <dbReference type="PROSITE" id="PS50949"/>
    </source>
</evidence>
<dbReference type="InterPro" id="IPR036390">
    <property type="entry name" value="WH_DNA-bd_sf"/>
</dbReference>
<dbReference type="Gene3D" id="3.40.1410.10">
    <property type="entry name" value="Chorismate lyase-like"/>
    <property type="match status" value="1"/>
</dbReference>
<dbReference type="InterPro" id="IPR000524">
    <property type="entry name" value="Tscrpt_reg_HTH_GntR"/>
</dbReference>
<dbReference type="PANTHER" id="PTHR44846">
    <property type="entry name" value="MANNOSYL-D-GLYCERATE TRANSPORT/METABOLISM SYSTEM REPRESSOR MNGR-RELATED"/>
    <property type="match status" value="1"/>
</dbReference>
<dbReference type="GO" id="GO:0045892">
    <property type="term" value="P:negative regulation of DNA-templated transcription"/>
    <property type="evidence" value="ECO:0007669"/>
    <property type="project" value="TreeGrafter"/>
</dbReference>
<sequence>MEHELTNAPERTIDRTSSTPYYHQLKEILREQVTSGALRPGDRLAGEHELGRRYGVSRPVVRQALAGLHRENVLERVKGRGTFVATPRTSQSLVQDVHGLHDDVHAMGRTLRSEVRQLVVEPADRDISQRLRVDPDAPVVLLERLRFVDDEPWVFTISHVPFALAPELVRQDFTEASLYHLLQEKYGLVIVRSDRAVEAQRADARLARDLQIPAGDPVLKLTSVGFGADGVPIETFVAYHRADRSRFEVSLTRSEQGAPSAPVVRIV</sequence>
<dbReference type="GO" id="GO:0003700">
    <property type="term" value="F:DNA-binding transcription factor activity"/>
    <property type="evidence" value="ECO:0007669"/>
    <property type="project" value="InterPro"/>
</dbReference>
<dbReference type="Pfam" id="PF07702">
    <property type="entry name" value="UTRA"/>
    <property type="match status" value="1"/>
</dbReference>
<dbReference type="InterPro" id="IPR050679">
    <property type="entry name" value="Bact_HTH_transcr_reg"/>
</dbReference>
<dbReference type="PANTHER" id="PTHR44846:SF1">
    <property type="entry name" value="MANNOSYL-D-GLYCERATE TRANSPORT_METABOLISM SYSTEM REPRESSOR MNGR-RELATED"/>
    <property type="match status" value="1"/>
</dbReference>
<protein>
    <submittedName>
        <fullName evidence="5">GntR family transcriptional regulator</fullName>
    </submittedName>
</protein>
<dbReference type="EMBL" id="VFOP01000001">
    <property type="protein sequence ID" value="TQL49002.1"/>
    <property type="molecule type" value="Genomic_DNA"/>
</dbReference>
<accession>A0A542YLN2</accession>
<keyword evidence="6" id="KW-1185">Reference proteome</keyword>
<dbReference type="RefSeq" id="WP_211350514.1">
    <property type="nucleotide sequence ID" value="NZ_BAAAIK010000008.1"/>
</dbReference>
<dbReference type="CDD" id="cd07377">
    <property type="entry name" value="WHTH_GntR"/>
    <property type="match status" value="1"/>
</dbReference>
<proteinExistence type="predicted"/>
<dbReference type="InterPro" id="IPR011663">
    <property type="entry name" value="UTRA"/>
</dbReference>
<organism evidence="5 6">
    <name type="scientific">Ornithinicoccus hortensis</name>
    <dbReference type="NCBI Taxonomy" id="82346"/>
    <lineage>
        <taxon>Bacteria</taxon>
        <taxon>Bacillati</taxon>
        <taxon>Actinomycetota</taxon>
        <taxon>Actinomycetes</taxon>
        <taxon>Micrococcales</taxon>
        <taxon>Intrasporangiaceae</taxon>
        <taxon>Ornithinicoccus</taxon>
    </lineage>
</organism>
<keyword evidence="3" id="KW-0804">Transcription</keyword>
<dbReference type="InterPro" id="IPR036388">
    <property type="entry name" value="WH-like_DNA-bd_sf"/>
</dbReference>
<keyword evidence="1" id="KW-0805">Transcription regulation</keyword>
<reference evidence="5 6" key="1">
    <citation type="submission" date="2019-06" db="EMBL/GenBank/DDBJ databases">
        <title>Sequencing the genomes of 1000 actinobacteria strains.</title>
        <authorList>
            <person name="Klenk H.-P."/>
        </authorList>
    </citation>
    <scope>NUCLEOTIDE SEQUENCE [LARGE SCALE GENOMIC DNA]</scope>
    <source>
        <strain evidence="5 6">DSM 12335</strain>
    </source>
</reference>
<gene>
    <name evidence="5" type="ORF">FB467_0066</name>
</gene>
<dbReference type="InterPro" id="IPR028978">
    <property type="entry name" value="Chorismate_lyase_/UTRA_dom_sf"/>
</dbReference>
<name>A0A542YLN2_9MICO</name>
<dbReference type="AlphaFoldDB" id="A0A542YLN2"/>
<dbReference type="SMART" id="SM00866">
    <property type="entry name" value="UTRA"/>
    <property type="match status" value="1"/>
</dbReference>
<evidence type="ECO:0000256" key="3">
    <source>
        <dbReference type="ARBA" id="ARBA00023163"/>
    </source>
</evidence>
<keyword evidence="2" id="KW-0238">DNA-binding</keyword>
<dbReference type="SUPFAM" id="SSF46785">
    <property type="entry name" value="Winged helix' DNA-binding domain"/>
    <property type="match status" value="1"/>
</dbReference>
<evidence type="ECO:0000256" key="2">
    <source>
        <dbReference type="ARBA" id="ARBA00023125"/>
    </source>
</evidence>
<dbReference type="Proteomes" id="UP000319516">
    <property type="component" value="Unassembled WGS sequence"/>
</dbReference>
<evidence type="ECO:0000313" key="6">
    <source>
        <dbReference type="Proteomes" id="UP000319516"/>
    </source>
</evidence>